<name>A0A160DY08_9GAMM</name>
<dbReference type="STRING" id="1300342.I596_3242"/>
<organism evidence="2 3">
    <name type="scientific">Dokdonella koreensis DS-123</name>
    <dbReference type="NCBI Taxonomy" id="1300342"/>
    <lineage>
        <taxon>Bacteria</taxon>
        <taxon>Pseudomonadati</taxon>
        <taxon>Pseudomonadota</taxon>
        <taxon>Gammaproteobacteria</taxon>
        <taxon>Lysobacterales</taxon>
        <taxon>Rhodanobacteraceae</taxon>
        <taxon>Dokdonella</taxon>
    </lineage>
</organism>
<keyword evidence="3" id="KW-1185">Reference proteome</keyword>
<dbReference type="Proteomes" id="UP000076830">
    <property type="component" value="Chromosome"/>
</dbReference>
<evidence type="ECO:0000313" key="2">
    <source>
        <dbReference type="EMBL" id="ANB19231.1"/>
    </source>
</evidence>
<protein>
    <submittedName>
        <fullName evidence="2">Uncharacterized protein</fullName>
    </submittedName>
</protein>
<evidence type="ECO:0000256" key="1">
    <source>
        <dbReference type="SAM" id="MobiDB-lite"/>
    </source>
</evidence>
<feature type="region of interest" description="Disordered" evidence="1">
    <location>
        <begin position="1"/>
        <end position="40"/>
    </location>
</feature>
<dbReference type="EMBL" id="CP015249">
    <property type="protein sequence ID" value="ANB19231.1"/>
    <property type="molecule type" value="Genomic_DNA"/>
</dbReference>
<reference evidence="2 3" key="1">
    <citation type="submission" date="2016-04" db="EMBL/GenBank/DDBJ databases">
        <title>Complete genome sequence of Dokdonella koreensis DS-123T.</title>
        <authorList>
            <person name="Kim J.F."/>
            <person name="Lee H."/>
            <person name="Kwak M.-J."/>
        </authorList>
    </citation>
    <scope>NUCLEOTIDE SEQUENCE [LARGE SCALE GENOMIC DNA]</scope>
    <source>
        <strain evidence="2 3">DS-123</strain>
    </source>
</reference>
<gene>
    <name evidence="2" type="ORF">I596_3242</name>
</gene>
<feature type="compositionally biased region" description="Basic and acidic residues" evidence="1">
    <location>
        <begin position="29"/>
        <end position="40"/>
    </location>
</feature>
<proteinExistence type="predicted"/>
<dbReference type="KEGG" id="dko:I596_3242"/>
<accession>A0A160DY08</accession>
<dbReference type="AlphaFoldDB" id="A0A160DY08"/>
<sequence length="40" mass="4242">MRKTAPTLPLSPDARRILAGPLLGSPSSLDRDRAKTPDVA</sequence>
<evidence type="ECO:0000313" key="3">
    <source>
        <dbReference type="Proteomes" id="UP000076830"/>
    </source>
</evidence>